<dbReference type="GO" id="GO:0045892">
    <property type="term" value="P:negative regulation of DNA-templated transcription"/>
    <property type="evidence" value="ECO:0007669"/>
    <property type="project" value="TreeGrafter"/>
</dbReference>
<dbReference type="AlphaFoldDB" id="A0A7J5BPR3"/>
<dbReference type="InterPro" id="IPR036390">
    <property type="entry name" value="WH_DNA-bd_sf"/>
</dbReference>
<protein>
    <submittedName>
        <fullName evidence="6">Helix-turn-helix domain-containing protein</fullName>
    </submittedName>
</protein>
<keyword evidence="1" id="KW-0805">Transcription regulation</keyword>
<comment type="caution">
    <text evidence="6">The sequence shown here is derived from an EMBL/GenBank/DDBJ whole genome shotgun (WGS) entry which is preliminary data.</text>
</comment>
<dbReference type="InterPro" id="IPR029016">
    <property type="entry name" value="GAF-like_dom_sf"/>
</dbReference>
<keyword evidence="2" id="KW-0238">DNA-binding</keyword>
<name>A0A7J5BPR3_9MICO</name>
<evidence type="ECO:0000256" key="1">
    <source>
        <dbReference type="ARBA" id="ARBA00023015"/>
    </source>
</evidence>
<dbReference type="Pfam" id="PF09339">
    <property type="entry name" value="HTH_IclR"/>
    <property type="match status" value="1"/>
</dbReference>
<dbReference type="OrthoDB" id="4068713at2"/>
<dbReference type="InterPro" id="IPR005471">
    <property type="entry name" value="Tscrpt_reg_IclR_N"/>
</dbReference>
<dbReference type="InterPro" id="IPR014757">
    <property type="entry name" value="Tscrpt_reg_IclR_C"/>
</dbReference>
<feature type="domain" description="HTH iclR-type" evidence="4">
    <location>
        <begin position="10"/>
        <end position="70"/>
    </location>
</feature>
<dbReference type="SUPFAM" id="SSF46785">
    <property type="entry name" value="Winged helix' DNA-binding domain"/>
    <property type="match status" value="1"/>
</dbReference>
<evidence type="ECO:0000256" key="2">
    <source>
        <dbReference type="ARBA" id="ARBA00023125"/>
    </source>
</evidence>
<dbReference type="PANTHER" id="PTHR30136">
    <property type="entry name" value="HELIX-TURN-HELIX TRANSCRIPTIONAL REGULATOR, ICLR FAMILY"/>
    <property type="match status" value="1"/>
</dbReference>
<dbReference type="PANTHER" id="PTHR30136:SF24">
    <property type="entry name" value="HTH-TYPE TRANSCRIPTIONAL REPRESSOR ALLR"/>
    <property type="match status" value="1"/>
</dbReference>
<feature type="domain" description="IclR-ED" evidence="5">
    <location>
        <begin position="71"/>
        <end position="255"/>
    </location>
</feature>
<evidence type="ECO:0000259" key="4">
    <source>
        <dbReference type="PROSITE" id="PS51077"/>
    </source>
</evidence>
<dbReference type="PROSITE" id="PS51078">
    <property type="entry name" value="ICLR_ED"/>
    <property type="match status" value="1"/>
</dbReference>
<dbReference type="GO" id="GO:0003677">
    <property type="term" value="F:DNA binding"/>
    <property type="evidence" value="ECO:0007669"/>
    <property type="project" value="UniProtKB-KW"/>
</dbReference>
<dbReference type="InterPro" id="IPR050707">
    <property type="entry name" value="HTH_MetabolicPath_Reg"/>
</dbReference>
<dbReference type="Gene3D" id="3.30.450.40">
    <property type="match status" value="1"/>
</dbReference>
<dbReference type="Pfam" id="PF01614">
    <property type="entry name" value="IclR_C"/>
    <property type="match status" value="1"/>
</dbReference>
<evidence type="ECO:0000256" key="3">
    <source>
        <dbReference type="ARBA" id="ARBA00023163"/>
    </source>
</evidence>
<evidence type="ECO:0000313" key="7">
    <source>
        <dbReference type="Proteomes" id="UP000467240"/>
    </source>
</evidence>
<dbReference type="GO" id="GO:0003700">
    <property type="term" value="F:DNA-binding transcription factor activity"/>
    <property type="evidence" value="ECO:0007669"/>
    <property type="project" value="TreeGrafter"/>
</dbReference>
<keyword evidence="7" id="KW-1185">Reference proteome</keyword>
<gene>
    <name evidence="6" type="ORF">F8O01_12480</name>
</gene>
<dbReference type="EMBL" id="WBJZ01000016">
    <property type="protein sequence ID" value="KAB1655075.1"/>
    <property type="molecule type" value="Genomic_DNA"/>
</dbReference>
<dbReference type="SMART" id="SM00346">
    <property type="entry name" value="HTH_ICLR"/>
    <property type="match status" value="1"/>
</dbReference>
<sequence>MAGGTREPGSGVLERAGRILSAFSDREPALSVSGIASRTGLPRSTVHRIASELVAVGYLRRGTDGYEIGTRLFEIGVLAAPVRRLAEAAAAAMRHLSDLVGGATVRLHVLSDEDPARAAALLVQRLPGSGGASDRPRVGGRSSLVATSEGRALLIGQDDAWLYAFARRSGAVTGDDGALDPAELRLTVAGDRERGHSIAANPDTPDRLTLAVPIRRAADLPQAALGVDVLNHESARRALPVLRATGQTIREAVTASS</sequence>
<organism evidence="6 7">
    <name type="scientific">Pseudoclavibacter chungangensis</name>
    <dbReference type="NCBI Taxonomy" id="587635"/>
    <lineage>
        <taxon>Bacteria</taxon>
        <taxon>Bacillati</taxon>
        <taxon>Actinomycetota</taxon>
        <taxon>Actinomycetes</taxon>
        <taxon>Micrococcales</taxon>
        <taxon>Microbacteriaceae</taxon>
        <taxon>Pseudoclavibacter</taxon>
    </lineage>
</organism>
<dbReference type="RefSeq" id="WP_158041265.1">
    <property type="nucleotide sequence ID" value="NZ_JACCFV010000001.1"/>
</dbReference>
<dbReference type="SUPFAM" id="SSF55781">
    <property type="entry name" value="GAF domain-like"/>
    <property type="match status" value="1"/>
</dbReference>
<dbReference type="Proteomes" id="UP000467240">
    <property type="component" value="Unassembled WGS sequence"/>
</dbReference>
<evidence type="ECO:0000313" key="6">
    <source>
        <dbReference type="EMBL" id="KAB1655075.1"/>
    </source>
</evidence>
<dbReference type="Gene3D" id="1.10.10.10">
    <property type="entry name" value="Winged helix-like DNA-binding domain superfamily/Winged helix DNA-binding domain"/>
    <property type="match status" value="1"/>
</dbReference>
<dbReference type="InterPro" id="IPR036388">
    <property type="entry name" value="WH-like_DNA-bd_sf"/>
</dbReference>
<keyword evidence="3" id="KW-0804">Transcription</keyword>
<accession>A0A7J5BPR3</accession>
<evidence type="ECO:0000259" key="5">
    <source>
        <dbReference type="PROSITE" id="PS51078"/>
    </source>
</evidence>
<proteinExistence type="predicted"/>
<reference evidence="6 7" key="1">
    <citation type="submission" date="2019-09" db="EMBL/GenBank/DDBJ databases">
        <title>Phylogeny of genus Pseudoclavibacter and closely related genus.</title>
        <authorList>
            <person name="Li Y."/>
        </authorList>
    </citation>
    <scope>NUCLEOTIDE SEQUENCE [LARGE SCALE GENOMIC DNA]</scope>
    <source>
        <strain evidence="6 7">DSM 23821</strain>
    </source>
</reference>
<dbReference type="PROSITE" id="PS51077">
    <property type="entry name" value="HTH_ICLR"/>
    <property type="match status" value="1"/>
</dbReference>